<dbReference type="HOGENOM" id="CLU_038823_6_1_11"/>
<accession>F7ZZR3</accession>
<dbReference type="AlphaFoldDB" id="F7ZZR3"/>
<evidence type="ECO:0000256" key="1">
    <source>
        <dbReference type="ARBA" id="ARBA00005662"/>
    </source>
</evidence>
<dbReference type="PANTHER" id="PTHR33393:SF13">
    <property type="entry name" value="PGA BIOSYNTHESIS PROTEIN CAPA"/>
    <property type="match status" value="1"/>
</dbReference>
<dbReference type="SUPFAM" id="SSF56300">
    <property type="entry name" value="Metallo-dependent phosphatases"/>
    <property type="match status" value="1"/>
</dbReference>
<proteinExistence type="inferred from homology"/>
<dbReference type="RefSeq" id="WP_013884074.1">
    <property type="nucleotide sequence ID" value="NC_015671.1"/>
</dbReference>
<evidence type="ECO:0000256" key="2">
    <source>
        <dbReference type="SAM" id="MobiDB-lite"/>
    </source>
</evidence>
<feature type="domain" description="Capsule synthesis protein CapA" evidence="3">
    <location>
        <begin position="73"/>
        <end position="325"/>
    </location>
</feature>
<keyword evidence="5" id="KW-1185">Reference proteome</keyword>
<feature type="region of interest" description="Disordered" evidence="2">
    <location>
        <begin position="394"/>
        <end position="435"/>
    </location>
</feature>
<protein>
    <submittedName>
        <fullName evidence="4">Capsule synthesis protein, CapA</fullName>
    </submittedName>
</protein>
<sequence precursor="true">MTRHARAHTRSPLLAGLLTLVLILACVGGAVAALRPWERDAATPPDAAPTTPARSTSPTPTPSPTPDPDAEMTIVAAGDVLPHLPVIASATRGGRVDFGPLLAPMAPWVEGADLALCHLEVPVAPPGSRPSGYPVFASPVEIAQGLADNGWDGCSTASNHSVDKGFAGVAATLDALDAAGLGHVGTARTEQEAARPQLYRLERAGQEVTVAHIAATYGTNGMPVDADKPWSVTRIDVPAMVAQAKQARADGADVVVASVHCCTEYQTPPTAEQEQVAQQLADSGEIDLYIGHHAHVPQPIVHLDGGPDGSGMWVAYGLGNFLSNQDGDCCTPKTDSGVLLTAHLSSPGAFAADGREAGPVRVTGVEWTPITVDRLGGHVVHALTDVVDGAGTLSARDAEQRTGRVTEAVGTAAPLRRTPGEPTGPAPEVVGRPNG</sequence>
<dbReference type="InterPro" id="IPR052169">
    <property type="entry name" value="CW_Biosynth-Accessory"/>
</dbReference>
<dbReference type="EMBL" id="CP002665">
    <property type="protein sequence ID" value="AEI12556.1"/>
    <property type="molecule type" value="Genomic_DNA"/>
</dbReference>
<feature type="compositionally biased region" description="Low complexity" evidence="2">
    <location>
        <begin position="42"/>
        <end position="58"/>
    </location>
</feature>
<dbReference type="STRING" id="593907.Celgi_2055"/>
<dbReference type="Pfam" id="PF09587">
    <property type="entry name" value="PGA_cap"/>
    <property type="match status" value="1"/>
</dbReference>
<dbReference type="PROSITE" id="PS51257">
    <property type="entry name" value="PROKAR_LIPOPROTEIN"/>
    <property type="match status" value="1"/>
</dbReference>
<dbReference type="PANTHER" id="PTHR33393">
    <property type="entry name" value="POLYGLUTAMINE SYNTHESIS ACCESSORY PROTEIN RV0574C-RELATED"/>
    <property type="match status" value="1"/>
</dbReference>
<gene>
    <name evidence="4" type="ordered locus">Celgi_2055</name>
</gene>
<dbReference type="CDD" id="cd07381">
    <property type="entry name" value="MPP_CapA"/>
    <property type="match status" value="1"/>
</dbReference>
<comment type="similarity">
    <text evidence="1">Belongs to the CapA family.</text>
</comment>
<dbReference type="eggNOG" id="COG2843">
    <property type="taxonomic scope" value="Bacteria"/>
</dbReference>
<dbReference type="InterPro" id="IPR029052">
    <property type="entry name" value="Metallo-depent_PP-like"/>
</dbReference>
<dbReference type="Gene3D" id="3.60.21.10">
    <property type="match status" value="1"/>
</dbReference>
<feature type="region of interest" description="Disordered" evidence="2">
    <location>
        <begin position="41"/>
        <end position="70"/>
    </location>
</feature>
<reference evidence="5" key="1">
    <citation type="submission" date="2011-04" db="EMBL/GenBank/DDBJ databases">
        <title>Complete sequence of Cellvibrio gilvus ATCC 13127.</title>
        <authorList>
            <person name="Lucas S."/>
            <person name="Han J."/>
            <person name="Lapidus A."/>
            <person name="Cheng J.-F."/>
            <person name="Goodwin L."/>
            <person name="Pitluck S."/>
            <person name="Peters L."/>
            <person name="Munk A."/>
            <person name="Detter J.C."/>
            <person name="Han C."/>
            <person name="Tapia R."/>
            <person name="Land M."/>
            <person name="Hauser L."/>
            <person name="Kyrpides N."/>
            <person name="Ivanova N."/>
            <person name="Ovchinnikova G."/>
            <person name="Pagani I."/>
            <person name="Mead D."/>
            <person name="Brumm P."/>
            <person name="Woyke T."/>
        </authorList>
    </citation>
    <scope>NUCLEOTIDE SEQUENCE [LARGE SCALE GENOMIC DNA]</scope>
    <source>
        <strain evidence="5">ATCC 13127 / NRRL B-14078</strain>
    </source>
</reference>
<name>F7ZZR3_CELGA</name>
<organism evidence="4 5">
    <name type="scientific">Cellulomonas gilvus (strain ATCC 13127 / NRRL B-14078)</name>
    <name type="common">Cellvibrio gilvus</name>
    <dbReference type="NCBI Taxonomy" id="593907"/>
    <lineage>
        <taxon>Bacteria</taxon>
        <taxon>Bacillati</taxon>
        <taxon>Actinomycetota</taxon>
        <taxon>Actinomycetes</taxon>
        <taxon>Micrococcales</taxon>
        <taxon>Cellulomonadaceae</taxon>
        <taxon>Cellulomonas</taxon>
    </lineage>
</organism>
<dbReference type="Proteomes" id="UP000000485">
    <property type="component" value="Chromosome"/>
</dbReference>
<dbReference type="InterPro" id="IPR019079">
    <property type="entry name" value="Capsule_synth_CapA"/>
</dbReference>
<evidence type="ECO:0000313" key="5">
    <source>
        <dbReference type="Proteomes" id="UP000000485"/>
    </source>
</evidence>
<dbReference type="SMART" id="SM00854">
    <property type="entry name" value="PGA_cap"/>
    <property type="match status" value="1"/>
</dbReference>
<evidence type="ECO:0000313" key="4">
    <source>
        <dbReference type="EMBL" id="AEI12556.1"/>
    </source>
</evidence>
<evidence type="ECO:0000259" key="3">
    <source>
        <dbReference type="SMART" id="SM00854"/>
    </source>
</evidence>
<dbReference type="KEGG" id="cga:Celgi_2055"/>